<dbReference type="STRING" id="34475.A0A4Y9YIE4"/>
<feature type="compositionally biased region" description="Polar residues" evidence="1">
    <location>
        <begin position="154"/>
        <end position="171"/>
    </location>
</feature>
<feature type="compositionally biased region" description="Polar residues" evidence="1">
    <location>
        <begin position="471"/>
        <end position="481"/>
    </location>
</feature>
<feature type="compositionally biased region" description="Polar residues" evidence="1">
    <location>
        <begin position="73"/>
        <end position="85"/>
    </location>
</feature>
<dbReference type="PANTHER" id="PTHR15672:SF8">
    <property type="entry name" value="PROTEIN ENCORE"/>
    <property type="match status" value="1"/>
</dbReference>
<dbReference type="EMBL" id="SEKV01000179">
    <property type="protein sequence ID" value="TFY62135.1"/>
    <property type="molecule type" value="Genomic_DNA"/>
</dbReference>
<feature type="compositionally biased region" description="Acidic residues" evidence="1">
    <location>
        <begin position="90"/>
        <end position="99"/>
    </location>
</feature>
<dbReference type="Pfam" id="PF12752">
    <property type="entry name" value="SUZ"/>
    <property type="match status" value="1"/>
</dbReference>
<feature type="compositionally biased region" description="Basic and acidic residues" evidence="1">
    <location>
        <begin position="581"/>
        <end position="591"/>
    </location>
</feature>
<feature type="compositionally biased region" description="Polar residues" evidence="1">
    <location>
        <begin position="507"/>
        <end position="517"/>
    </location>
</feature>
<evidence type="ECO:0000256" key="1">
    <source>
        <dbReference type="SAM" id="MobiDB-lite"/>
    </source>
</evidence>
<feature type="region of interest" description="Disordered" evidence="1">
    <location>
        <begin position="67"/>
        <end position="129"/>
    </location>
</feature>
<comment type="caution">
    <text evidence="3">The sequence shown here is derived from an EMBL/GenBank/DDBJ whole genome shotgun (WGS) entry which is preliminary data.</text>
</comment>
<dbReference type="InterPro" id="IPR024771">
    <property type="entry name" value="SUZ"/>
</dbReference>
<dbReference type="InterPro" id="IPR051937">
    <property type="entry name" value="R3H_domain_containing"/>
</dbReference>
<dbReference type="PANTHER" id="PTHR15672">
    <property type="entry name" value="CAMP-REGULATED PHOSPHOPROTEIN 21 RELATED R3H DOMAIN CONTAINING PROTEIN"/>
    <property type="match status" value="1"/>
</dbReference>
<feature type="compositionally biased region" description="Low complexity" evidence="1">
    <location>
        <begin position="434"/>
        <end position="444"/>
    </location>
</feature>
<organism evidence="3 4">
    <name type="scientific">Rhodofomes roseus</name>
    <dbReference type="NCBI Taxonomy" id="34475"/>
    <lineage>
        <taxon>Eukaryota</taxon>
        <taxon>Fungi</taxon>
        <taxon>Dikarya</taxon>
        <taxon>Basidiomycota</taxon>
        <taxon>Agaricomycotina</taxon>
        <taxon>Agaricomycetes</taxon>
        <taxon>Polyporales</taxon>
        <taxon>Rhodofomes</taxon>
    </lineage>
</organism>
<gene>
    <name evidence="3" type="ORF">EVJ58_g4059</name>
</gene>
<feature type="domain" description="SUZ" evidence="2">
    <location>
        <begin position="45"/>
        <end position="143"/>
    </location>
</feature>
<feature type="compositionally biased region" description="Low complexity" evidence="1">
    <location>
        <begin position="362"/>
        <end position="371"/>
    </location>
</feature>
<dbReference type="GO" id="GO:0003676">
    <property type="term" value="F:nucleic acid binding"/>
    <property type="evidence" value="ECO:0007669"/>
    <property type="project" value="InterPro"/>
</dbReference>
<dbReference type="AlphaFoldDB" id="A0A4Y9YIE4"/>
<feature type="region of interest" description="Disordered" evidence="1">
    <location>
        <begin position="553"/>
        <end position="630"/>
    </location>
</feature>
<feature type="compositionally biased region" description="Basic residues" evidence="1">
    <location>
        <begin position="445"/>
        <end position="456"/>
    </location>
</feature>
<dbReference type="Proteomes" id="UP000298390">
    <property type="component" value="Unassembled WGS sequence"/>
</dbReference>
<name>A0A4Y9YIE4_9APHY</name>
<dbReference type="Gene3D" id="3.30.1370.50">
    <property type="entry name" value="R3H-like domain"/>
    <property type="match status" value="1"/>
</dbReference>
<protein>
    <recommendedName>
        <fullName evidence="2">SUZ domain-containing protein</fullName>
    </recommendedName>
</protein>
<feature type="region of interest" description="Disordered" evidence="1">
    <location>
        <begin position="145"/>
        <end position="261"/>
    </location>
</feature>
<sequence length="683" mass="71732">MRITLSPSTTYQRMLVHRCSAYYKLQPEADTATKGIAVYYRTESRIPTRRICELVPLEEAAQPTIKIMRRSTNEAPKSRQNSQAGSVAGEEADSSDVDEAGSIVSVRSGRSAATGGSAKRHPTLEEREAAYNEARSRIFMGFEEKEKEKEKDMSANSSTFSLVSGSASTSGGERGSSIGDLDDSVSSAATESEWSGPVTRDKRDGRRGGSAGSSSRSLRSSNTSYQANGSGSSRDSRATSPSFTYASIYEPPPAEVPYGAAPTGYMPPYMYPYGPAPGHMPTSPPYGYPYYMPYGYQPPPPDPSNPPANEAMYPPQNPPPHMGYLPPYGWSQAPQAQAYPPPPASQPQSPGNGGLTLPPHTPQSSSPQQQNVPPPPPPYANYFTPHQYNPYATYPPPMAYQPPGQYPPPPSQLYVPDMTANGSGYMNGGGSGTGSSNHSRASSRSSHHGTNKRGAPRARASWSYGPGAGNNGYTYNLSSIGNGMGASETVGPSNANSRNMSPARLGGQNQHQSQPVLQPNDFPPLSSAPERRTPAVAGAWTNASSTRSIIMAGAQGNPAPQGTALVHYPNSQQPSGTPLVEAHEPGFDRPPPKVSAELFNPKGTPRMSAPARMGSGETEDTPKQKGMGQGDAACVDALAQKAASISLEECPAEVEGALAAAQNGVSAPSSAAGAEGPENAGGS</sequence>
<dbReference type="PROSITE" id="PS51673">
    <property type="entry name" value="SUZ"/>
    <property type="match status" value="1"/>
</dbReference>
<reference evidence="3 4" key="1">
    <citation type="submission" date="2019-01" db="EMBL/GenBank/DDBJ databases">
        <title>Genome sequencing of the rare red list fungi Fomitopsis rosea.</title>
        <authorList>
            <person name="Buettner E."/>
            <person name="Kellner H."/>
        </authorList>
    </citation>
    <scope>NUCLEOTIDE SEQUENCE [LARGE SCALE GENOMIC DNA]</scope>
    <source>
        <strain evidence="3 4">DSM 105464</strain>
    </source>
</reference>
<evidence type="ECO:0000259" key="2">
    <source>
        <dbReference type="PROSITE" id="PS51673"/>
    </source>
</evidence>
<evidence type="ECO:0000313" key="3">
    <source>
        <dbReference type="EMBL" id="TFY62135.1"/>
    </source>
</evidence>
<evidence type="ECO:0000313" key="4">
    <source>
        <dbReference type="Proteomes" id="UP000298390"/>
    </source>
</evidence>
<feature type="compositionally biased region" description="Low complexity" evidence="1">
    <location>
        <begin position="666"/>
        <end position="683"/>
    </location>
</feature>
<dbReference type="InterPro" id="IPR036867">
    <property type="entry name" value="R3H_dom_sf"/>
</dbReference>
<accession>A0A4Y9YIE4</accession>
<feature type="compositionally biased region" description="Polar residues" evidence="1">
    <location>
        <begin position="222"/>
        <end position="245"/>
    </location>
</feature>
<feature type="compositionally biased region" description="Polar residues" evidence="1">
    <location>
        <begin position="184"/>
        <end position="193"/>
    </location>
</feature>
<proteinExistence type="predicted"/>
<feature type="compositionally biased region" description="Pro residues" evidence="1">
    <location>
        <begin position="296"/>
        <end position="306"/>
    </location>
</feature>
<feature type="compositionally biased region" description="Polar residues" evidence="1">
    <location>
        <begin position="490"/>
        <end position="500"/>
    </location>
</feature>
<feature type="region of interest" description="Disordered" evidence="1">
    <location>
        <begin position="661"/>
        <end position="683"/>
    </location>
</feature>
<feature type="compositionally biased region" description="Low complexity" evidence="1">
    <location>
        <begin position="212"/>
        <end position="221"/>
    </location>
</feature>
<dbReference type="SUPFAM" id="SSF82708">
    <property type="entry name" value="R3H domain"/>
    <property type="match status" value="1"/>
</dbReference>
<feature type="compositionally biased region" description="Pro residues" evidence="1">
    <location>
        <begin position="393"/>
        <end position="411"/>
    </location>
</feature>
<feature type="region of interest" description="Disordered" evidence="1">
    <location>
        <begin position="291"/>
        <end position="540"/>
    </location>
</feature>